<organism evidence="3 4">
    <name type="scientific">Knipowitschia caucasica</name>
    <name type="common">Caucasian dwarf goby</name>
    <name type="synonym">Pomatoschistus caucasicus</name>
    <dbReference type="NCBI Taxonomy" id="637954"/>
    <lineage>
        <taxon>Eukaryota</taxon>
        <taxon>Metazoa</taxon>
        <taxon>Chordata</taxon>
        <taxon>Craniata</taxon>
        <taxon>Vertebrata</taxon>
        <taxon>Euteleostomi</taxon>
        <taxon>Actinopterygii</taxon>
        <taxon>Neopterygii</taxon>
        <taxon>Teleostei</taxon>
        <taxon>Neoteleostei</taxon>
        <taxon>Acanthomorphata</taxon>
        <taxon>Gobiaria</taxon>
        <taxon>Gobiiformes</taxon>
        <taxon>Gobioidei</taxon>
        <taxon>Gobiidae</taxon>
        <taxon>Gobiinae</taxon>
        <taxon>Knipowitschia</taxon>
    </lineage>
</organism>
<dbReference type="Pfam" id="PF00622">
    <property type="entry name" value="SPRY"/>
    <property type="match status" value="1"/>
</dbReference>
<dbReference type="InterPro" id="IPR003877">
    <property type="entry name" value="SPRY_dom"/>
</dbReference>
<evidence type="ECO:0000259" key="2">
    <source>
        <dbReference type="PROSITE" id="PS50188"/>
    </source>
</evidence>
<dbReference type="AlphaFoldDB" id="A0AAV2LIC1"/>
<dbReference type="Gene3D" id="2.60.120.920">
    <property type="match status" value="1"/>
</dbReference>
<evidence type="ECO:0000256" key="1">
    <source>
        <dbReference type="SAM" id="Coils"/>
    </source>
</evidence>
<dbReference type="InterPro" id="IPR043136">
    <property type="entry name" value="B30.2/SPRY_sf"/>
</dbReference>
<dbReference type="InterPro" id="IPR001870">
    <property type="entry name" value="B30.2/SPRY"/>
</dbReference>
<protein>
    <recommendedName>
        <fullName evidence="2">B30.2/SPRY domain-containing protein</fullName>
    </recommendedName>
</protein>
<dbReference type="Proteomes" id="UP001497482">
    <property type="component" value="Chromosome 3"/>
</dbReference>
<reference evidence="3 4" key="1">
    <citation type="submission" date="2024-04" db="EMBL/GenBank/DDBJ databases">
        <authorList>
            <person name="Waldvogel A.-M."/>
            <person name="Schoenle A."/>
        </authorList>
    </citation>
    <scope>NUCLEOTIDE SEQUENCE [LARGE SCALE GENOMIC DNA]</scope>
</reference>
<dbReference type="EMBL" id="OZ035825">
    <property type="protein sequence ID" value="CAL1601801.1"/>
    <property type="molecule type" value="Genomic_DNA"/>
</dbReference>
<dbReference type="SUPFAM" id="SSF49899">
    <property type="entry name" value="Concanavalin A-like lectins/glucanases"/>
    <property type="match status" value="1"/>
</dbReference>
<dbReference type="InterPro" id="IPR003879">
    <property type="entry name" value="Butyrophylin_SPRY"/>
</dbReference>
<dbReference type="InterPro" id="IPR013320">
    <property type="entry name" value="ConA-like_dom_sf"/>
</dbReference>
<dbReference type="PRINTS" id="PR01407">
    <property type="entry name" value="BUTYPHLNCDUF"/>
</dbReference>
<sequence length="471" mass="52976">MALSGRRVRNGDGLVEAWPARLLEKALTSAQCADEDHLQHRVYLLCEAAADCKGELSSSLNKLKQKLNIIDKVSLNNQHISKYNQAVAGLAEEQIKKDFAQLHQWLQKEEENKLHLLKQDKDKKMKELHEQMELRQEMVMSLEERIRLTEGELRTGGDGVQFLMDYKVPSKIQCADEKKPKMNFLINVAKYLGNLKFSIWHKMKQSALYSPVTLDPRTAGQNLTLPFPLITAHFSPAAKEPKPPCVPDHPEGFQPQSSVLSREGFSSGLHCWDIQVGNCNNWTVGVASQDIERRVQSEACPETGLWCISLRDGRLSALTTPPHALPYSSSCPLEKIHVTLDWDSGSLEFHNAGTDTRIFTFTHRFTETVYPYFETTSNTGDLSVVPREVSVSVALEGEIAEDLVSENCEIVSSQTVIQGKSKKTKKRILKPGLVKTQPAKTAQKVQLCEEYHVSLFRLQKSNDSCNQIKHG</sequence>
<gene>
    <name evidence="3" type="ORF">KC01_LOCUS29686</name>
</gene>
<dbReference type="InterPro" id="IPR050143">
    <property type="entry name" value="TRIM/RBCC"/>
</dbReference>
<evidence type="ECO:0000313" key="3">
    <source>
        <dbReference type="EMBL" id="CAL1601801.1"/>
    </source>
</evidence>
<proteinExistence type="predicted"/>
<dbReference type="PROSITE" id="PS50188">
    <property type="entry name" value="B302_SPRY"/>
    <property type="match status" value="1"/>
</dbReference>
<feature type="coiled-coil region" evidence="1">
    <location>
        <begin position="107"/>
        <end position="145"/>
    </location>
</feature>
<dbReference type="SMART" id="SM00449">
    <property type="entry name" value="SPRY"/>
    <property type="match status" value="1"/>
</dbReference>
<dbReference type="PANTHER" id="PTHR24103">
    <property type="entry name" value="E3 UBIQUITIN-PROTEIN LIGASE TRIM"/>
    <property type="match status" value="1"/>
</dbReference>
<accession>A0AAV2LIC1</accession>
<keyword evidence="1" id="KW-0175">Coiled coil</keyword>
<feature type="domain" description="B30.2/SPRY" evidence="2">
    <location>
        <begin position="192"/>
        <end position="391"/>
    </location>
</feature>
<keyword evidence="4" id="KW-1185">Reference proteome</keyword>
<evidence type="ECO:0000313" key="4">
    <source>
        <dbReference type="Proteomes" id="UP001497482"/>
    </source>
</evidence>
<name>A0AAV2LIC1_KNICA</name>